<organism evidence="1 2">
    <name type="scientific">Pleurodeles waltl</name>
    <name type="common">Iberian ribbed newt</name>
    <dbReference type="NCBI Taxonomy" id="8319"/>
    <lineage>
        <taxon>Eukaryota</taxon>
        <taxon>Metazoa</taxon>
        <taxon>Chordata</taxon>
        <taxon>Craniata</taxon>
        <taxon>Vertebrata</taxon>
        <taxon>Euteleostomi</taxon>
        <taxon>Amphibia</taxon>
        <taxon>Batrachia</taxon>
        <taxon>Caudata</taxon>
        <taxon>Salamandroidea</taxon>
        <taxon>Salamandridae</taxon>
        <taxon>Pleurodelinae</taxon>
        <taxon>Pleurodeles</taxon>
    </lineage>
</organism>
<proteinExistence type="predicted"/>
<comment type="caution">
    <text evidence="1">The sequence shown here is derived from an EMBL/GenBank/DDBJ whole genome shotgun (WGS) entry which is preliminary data.</text>
</comment>
<gene>
    <name evidence="1" type="ORF">NDU88_002443</name>
</gene>
<evidence type="ECO:0000313" key="2">
    <source>
        <dbReference type="Proteomes" id="UP001066276"/>
    </source>
</evidence>
<dbReference type="EMBL" id="JANPWB010000003">
    <property type="protein sequence ID" value="KAJ1198604.1"/>
    <property type="molecule type" value="Genomic_DNA"/>
</dbReference>
<accession>A0AAV7VAJ8</accession>
<protein>
    <submittedName>
        <fullName evidence="1">Uncharacterized protein</fullName>
    </submittedName>
</protein>
<reference evidence="1" key="1">
    <citation type="journal article" date="2022" name="bioRxiv">
        <title>Sequencing and chromosome-scale assembly of the giantPleurodeles waltlgenome.</title>
        <authorList>
            <person name="Brown T."/>
            <person name="Elewa A."/>
            <person name="Iarovenko S."/>
            <person name="Subramanian E."/>
            <person name="Araus A.J."/>
            <person name="Petzold A."/>
            <person name="Susuki M."/>
            <person name="Suzuki K.-i.T."/>
            <person name="Hayashi T."/>
            <person name="Toyoda A."/>
            <person name="Oliveira C."/>
            <person name="Osipova E."/>
            <person name="Leigh N.D."/>
            <person name="Simon A."/>
            <person name="Yun M.H."/>
        </authorList>
    </citation>
    <scope>NUCLEOTIDE SEQUENCE</scope>
    <source>
        <strain evidence="1">20211129_DDA</strain>
        <tissue evidence="1">Liver</tissue>
    </source>
</reference>
<name>A0AAV7VAJ8_PLEWA</name>
<evidence type="ECO:0000313" key="1">
    <source>
        <dbReference type="EMBL" id="KAJ1198604.1"/>
    </source>
</evidence>
<dbReference type="AlphaFoldDB" id="A0AAV7VAJ8"/>
<dbReference type="Proteomes" id="UP001066276">
    <property type="component" value="Chromosome 2_1"/>
</dbReference>
<sequence>MELVRPILFGIGRMPETAAAAAKPASPPGGSRVLPANTAAPLGLYTVLPSLWQGPPLGSLTAAPDARRRSPHGAPPIELLTALQQRVESVSLVTEAHFLMPGKRVA</sequence>
<keyword evidence="2" id="KW-1185">Reference proteome</keyword>